<evidence type="ECO:0000313" key="1">
    <source>
        <dbReference type="EMBL" id="KAI0088527.1"/>
    </source>
</evidence>
<comment type="caution">
    <text evidence="1">The sequence shown here is derived from an EMBL/GenBank/DDBJ whole genome shotgun (WGS) entry which is preliminary data.</text>
</comment>
<dbReference type="EMBL" id="MU274913">
    <property type="protein sequence ID" value="KAI0088527.1"/>
    <property type="molecule type" value="Genomic_DNA"/>
</dbReference>
<reference evidence="1" key="1">
    <citation type="journal article" date="2021" name="Environ. Microbiol.">
        <title>Gene family expansions and transcriptome signatures uncover fungal adaptations to wood decay.</title>
        <authorList>
            <person name="Hage H."/>
            <person name="Miyauchi S."/>
            <person name="Viragh M."/>
            <person name="Drula E."/>
            <person name="Min B."/>
            <person name="Chaduli D."/>
            <person name="Navarro D."/>
            <person name="Favel A."/>
            <person name="Norest M."/>
            <person name="Lesage-Meessen L."/>
            <person name="Balint B."/>
            <person name="Merenyi Z."/>
            <person name="de Eugenio L."/>
            <person name="Morin E."/>
            <person name="Martinez A.T."/>
            <person name="Baldrian P."/>
            <person name="Stursova M."/>
            <person name="Martinez M.J."/>
            <person name="Novotny C."/>
            <person name="Magnuson J.K."/>
            <person name="Spatafora J.W."/>
            <person name="Maurice S."/>
            <person name="Pangilinan J."/>
            <person name="Andreopoulos W."/>
            <person name="LaButti K."/>
            <person name="Hundley H."/>
            <person name="Na H."/>
            <person name="Kuo A."/>
            <person name="Barry K."/>
            <person name="Lipzen A."/>
            <person name="Henrissat B."/>
            <person name="Riley R."/>
            <person name="Ahrendt S."/>
            <person name="Nagy L.G."/>
            <person name="Grigoriev I.V."/>
            <person name="Martin F."/>
            <person name="Rosso M.N."/>
        </authorList>
    </citation>
    <scope>NUCLEOTIDE SEQUENCE</scope>
    <source>
        <strain evidence="1">CBS 384.51</strain>
    </source>
</reference>
<sequence>MDRCPAEIHLAIFTLACTDGGRTGCALSLVSRHIHAASSPARFHTVALHDLPRMRLFLDMLERRSTPPRVSHLFLHEGRLEGWSFPGSGHSEMIASIISTIAPLLVTLSGNIQHISRSYASVIPQGANLSRLRDLNLLPGALRHYSINDDGDIEGEAIDFPNFPSLRRLHTWHGGWWNVSQLNAFTRAAPNLTQIGLDNVGRSGGLDDILDSALDPGARNKKIVFPGGLERLIVRRALPMVNRRGIRCPVVWHREPLQEPSQLSEKHLKVVIGDQCNYTSEDCMEDWLDVIQGGEGCWRIPPRKTISTLREEREIERRKKDIVLNSYTGINTRT</sequence>
<accession>A0ACB8U2I6</accession>
<evidence type="ECO:0000313" key="2">
    <source>
        <dbReference type="Proteomes" id="UP001055072"/>
    </source>
</evidence>
<name>A0ACB8U2I6_9APHY</name>
<protein>
    <submittedName>
        <fullName evidence="1">Uncharacterized protein</fullName>
    </submittedName>
</protein>
<proteinExistence type="predicted"/>
<dbReference type="Proteomes" id="UP001055072">
    <property type="component" value="Unassembled WGS sequence"/>
</dbReference>
<gene>
    <name evidence="1" type="ORF">BDY19DRAFT_993924</name>
</gene>
<keyword evidence="2" id="KW-1185">Reference proteome</keyword>
<organism evidence="1 2">
    <name type="scientific">Irpex rosettiformis</name>
    <dbReference type="NCBI Taxonomy" id="378272"/>
    <lineage>
        <taxon>Eukaryota</taxon>
        <taxon>Fungi</taxon>
        <taxon>Dikarya</taxon>
        <taxon>Basidiomycota</taxon>
        <taxon>Agaricomycotina</taxon>
        <taxon>Agaricomycetes</taxon>
        <taxon>Polyporales</taxon>
        <taxon>Irpicaceae</taxon>
        <taxon>Irpex</taxon>
    </lineage>
</organism>